<dbReference type="EMBL" id="CM001748">
    <property type="protein sequence ID" value="KJB60205.1"/>
    <property type="molecule type" value="Genomic_DNA"/>
</dbReference>
<dbReference type="KEGG" id="gra:105770430"/>
<gene>
    <name evidence="2" type="ORF">B456_009G293800</name>
</gene>
<keyword evidence="3" id="KW-1185">Reference proteome</keyword>
<evidence type="ECO:0000256" key="1">
    <source>
        <dbReference type="SAM" id="MobiDB-lite"/>
    </source>
</evidence>
<name>A0A0D2UVT7_GOSRA</name>
<dbReference type="PANTHER" id="PTHR33924:SF5">
    <property type="entry name" value="CATION-TRANSPORTING ATPASE"/>
    <property type="match status" value="1"/>
</dbReference>
<evidence type="ECO:0000313" key="2">
    <source>
        <dbReference type="EMBL" id="KJB60205.1"/>
    </source>
</evidence>
<sequence>MEDHADSSMLSNGLLVPVKRSIDDLEERHEISPKRTKMTDLNSVNFSEENNAQNSKSVKRRESRHQLQLSGEEVEVSQVTEVPLNFNFDGSLIERTNGEKLLAVVHPVSLSLDLNTEICTAINESSDINPECEENFDQLCSQESRCVSSNGIGLGLNVEDVSSSINHELIHQKHVKSLKTRDVSDCGSSLGLVGEKDSLRVWKEMKQNGFLSSSHGGLSMQSGLVSTSHGGRSVPKHCGRKSKNHTLKKKMELAKKEQVDRFTKIAGPSGLLNGLNPGIVNHVRNRKQVHSLIDALVKSEKLENLHPGSKQASHVQSGSKDDDGNKDQGSMDGEPPNVTSISNKARGYPVPMHKSISSIIEKISRDGDLSMLGPIGEDDTLTLKLSSSTKAFESAACSLSNEESANITSATSLSVKAATVASQWLELLQQDIKGRLSALQRSKKKVRAVVTTELPFLISKEFSSNQGGDPNVKRNAADGFSHDATAEMHRARWSAMFDRMDKALSEEEKQLEVWLNQINGMQLLCHQGLQHMHWNVLYNLPQQTVSGNNIRSGIGDSFDRELAVMAAAASIYSTCDFMLSKENVLQT</sequence>
<accession>A0A0D2UVT7</accession>
<dbReference type="PANTHER" id="PTHR33924">
    <property type="entry name" value="CATION-TRANSPORTING ATPASE"/>
    <property type="match status" value="1"/>
</dbReference>
<organism evidence="2 3">
    <name type="scientific">Gossypium raimondii</name>
    <name type="common">Peruvian cotton</name>
    <name type="synonym">Gossypium klotzschianum subsp. raimondii</name>
    <dbReference type="NCBI Taxonomy" id="29730"/>
    <lineage>
        <taxon>Eukaryota</taxon>
        <taxon>Viridiplantae</taxon>
        <taxon>Streptophyta</taxon>
        <taxon>Embryophyta</taxon>
        <taxon>Tracheophyta</taxon>
        <taxon>Spermatophyta</taxon>
        <taxon>Magnoliopsida</taxon>
        <taxon>eudicotyledons</taxon>
        <taxon>Gunneridae</taxon>
        <taxon>Pentapetalae</taxon>
        <taxon>rosids</taxon>
        <taxon>malvids</taxon>
        <taxon>Malvales</taxon>
        <taxon>Malvaceae</taxon>
        <taxon>Malvoideae</taxon>
        <taxon>Gossypium</taxon>
    </lineage>
</organism>
<dbReference type="Gramene" id="KJB60205">
    <property type="protein sequence ID" value="KJB60205"/>
    <property type="gene ID" value="B456_009G293800"/>
</dbReference>
<feature type="region of interest" description="Disordered" evidence="1">
    <location>
        <begin position="303"/>
        <end position="346"/>
    </location>
</feature>
<dbReference type="OrthoDB" id="1930341at2759"/>
<evidence type="ECO:0000313" key="3">
    <source>
        <dbReference type="Proteomes" id="UP000032304"/>
    </source>
</evidence>
<protein>
    <submittedName>
        <fullName evidence="2">Uncharacterized protein</fullName>
    </submittedName>
</protein>
<dbReference type="Proteomes" id="UP000032304">
    <property type="component" value="Chromosome 9"/>
</dbReference>
<proteinExistence type="predicted"/>
<feature type="region of interest" description="Disordered" evidence="1">
    <location>
        <begin position="26"/>
        <end position="63"/>
    </location>
</feature>
<dbReference type="AlphaFoldDB" id="A0A0D2UVT7"/>
<feature type="compositionally biased region" description="Polar residues" evidence="1">
    <location>
        <begin position="39"/>
        <end position="56"/>
    </location>
</feature>
<reference evidence="2 3" key="1">
    <citation type="journal article" date="2012" name="Nature">
        <title>Repeated polyploidization of Gossypium genomes and the evolution of spinnable cotton fibres.</title>
        <authorList>
            <person name="Paterson A.H."/>
            <person name="Wendel J.F."/>
            <person name="Gundlach H."/>
            <person name="Guo H."/>
            <person name="Jenkins J."/>
            <person name="Jin D."/>
            <person name="Llewellyn D."/>
            <person name="Showmaker K.C."/>
            <person name="Shu S."/>
            <person name="Udall J."/>
            <person name="Yoo M.J."/>
            <person name="Byers R."/>
            <person name="Chen W."/>
            <person name="Doron-Faigenboim A."/>
            <person name="Duke M.V."/>
            <person name="Gong L."/>
            <person name="Grimwood J."/>
            <person name="Grover C."/>
            <person name="Grupp K."/>
            <person name="Hu G."/>
            <person name="Lee T.H."/>
            <person name="Li J."/>
            <person name="Lin L."/>
            <person name="Liu T."/>
            <person name="Marler B.S."/>
            <person name="Page J.T."/>
            <person name="Roberts A.W."/>
            <person name="Romanel E."/>
            <person name="Sanders W.S."/>
            <person name="Szadkowski E."/>
            <person name="Tan X."/>
            <person name="Tang H."/>
            <person name="Xu C."/>
            <person name="Wang J."/>
            <person name="Wang Z."/>
            <person name="Zhang D."/>
            <person name="Zhang L."/>
            <person name="Ashrafi H."/>
            <person name="Bedon F."/>
            <person name="Bowers J.E."/>
            <person name="Brubaker C.L."/>
            <person name="Chee P.W."/>
            <person name="Das S."/>
            <person name="Gingle A.R."/>
            <person name="Haigler C.H."/>
            <person name="Harker D."/>
            <person name="Hoffmann L.V."/>
            <person name="Hovav R."/>
            <person name="Jones D.C."/>
            <person name="Lemke C."/>
            <person name="Mansoor S."/>
            <person name="ur Rahman M."/>
            <person name="Rainville L.N."/>
            <person name="Rambani A."/>
            <person name="Reddy U.K."/>
            <person name="Rong J.K."/>
            <person name="Saranga Y."/>
            <person name="Scheffler B.E."/>
            <person name="Scheffler J.A."/>
            <person name="Stelly D.M."/>
            <person name="Triplett B.A."/>
            <person name="Van Deynze A."/>
            <person name="Vaslin M.F."/>
            <person name="Waghmare V.N."/>
            <person name="Walford S.A."/>
            <person name="Wright R.J."/>
            <person name="Zaki E.A."/>
            <person name="Zhang T."/>
            <person name="Dennis E.S."/>
            <person name="Mayer K.F."/>
            <person name="Peterson D.G."/>
            <person name="Rokhsar D.S."/>
            <person name="Wang X."/>
            <person name="Schmutz J."/>
        </authorList>
    </citation>
    <scope>NUCLEOTIDE SEQUENCE [LARGE SCALE GENOMIC DNA]</scope>
</reference>
<dbReference type="STRING" id="29730.A0A0D2UVT7"/>
<dbReference type="eggNOG" id="ENOG502QQQB">
    <property type="taxonomic scope" value="Eukaryota"/>
</dbReference>